<dbReference type="KEGG" id="smam:Mal15_49260"/>
<dbReference type="Pfam" id="PF12867">
    <property type="entry name" value="DinB_2"/>
    <property type="match status" value="1"/>
</dbReference>
<sequence precursor="true">MPRTRILPVARSFCGAVSMIVWLIANTPVSSVAADGDPVAIQTWPDGRVDIENHWGLRVIVASGVAADEKLDPSFQKHVAIGTGIDHVWSRRPNQDAASWNPASGQPLPPGAIGVTSLLGPDRDAVGWLVRTDGVTLAVLAESSAGGVALLKEAAATGAANTRIDAVVLPSPAGDRVAGNAVVSWINTIQPRFVLIPSGIAAEAAERFAKQINSLGELTQIDHNTFAIARAGDRRQTTRLVTLQSTPFELSEELETLVRKMEASCARSQVVFRALSANQLNFRPANGTHTPRWNAEHMMGRQLLFFSQIYHALDPAIPVMDLNPQQMPADYAAAHPDWDGHEEARQMQRVSDFTRRFAYLLRGVNLDTRAPGSRWTLRGLLRQMERHYDDHTANTKKKFELADWPDQ</sequence>
<gene>
    <name evidence="3" type="ORF">Mal15_49260</name>
</gene>
<name>A0A5B9MK66_9BACT</name>
<dbReference type="SUPFAM" id="SSF109854">
    <property type="entry name" value="DinB/YfiT-like putative metalloenzymes"/>
    <property type="match status" value="1"/>
</dbReference>
<organism evidence="3 4">
    <name type="scientific">Stieleria maiorica</name>
    <dbReference type="NCBI Taxonomy" id="2795974"/>
    <lineage>
        <taxon>Bacteria</taxon>
        <taxon>Pseudomonadati</taxon>
        <taxon>Planctomycetota</taxon>
        <taxon>Planctomycetia</taxon>
        <taxon>Pirellulales</taxon>
        <taxon>Pirellulaceae</taxon>
        <taxon>Stieleria</taxon>
    </lineage>
</organism>
<evidence type="ECO:0000313" key="3">
    <source>
        <dbReference type="EMBL" id="QEG00850.1"/>
    </source>
</evidence>
<dbReference type="RefSeq" id="WP_233902982.1">
    <property type="nucleotide sequence ID" value="NZ_CP036264.1"/>
</dbReference>
<feature type="chain" id="PRO_5022962634" description="DinB-like domain-containing protein" evidence="1">
    <location>
        <begin position="34"/>
        <end position="407"/>
    </location>
</feature>
<proteinExistence type="predicted"/>
<evidence type="ECO:0000259" key="2">
    <source>
        <dbReference type="Pfam" id="PF12867"/>
    </source>
</evidence>
<evidence type="ECO:0000256" key="1">
    <source>
        <dbReference type="SAM" id="SignalP"/>
    </source>
</evidence>
<accession>A0A5B9MK66</accession>
<dbReference type="InterPro" id="IPR024775">
    <property type="entry name" value="DinB-like"/>
</dbReference>
<dbReference type="Gene3D" id="1.20.120.450">
    <property type="entry name" value="dinb family like domain"/>
    <property type="match status" value="1"/>
</dbReference>
<protein>
    <recommendedName>
        <fullName evidence="2">DinB-like domain-containing protein</fullName>
    </recommendedName>
</protein>
<feature type="domain" description="DinB-like" evidence="2">
    <location>
        <begin position="265"/>
        <end position="392"/>
    </location>
</feature>
<keyword evidence="4" id="KW-1185">Reference proteome</keyword>
<dbReference type="Proteomes" id="UP000321353">
    <property type="component" value="Chromosome"/>
</dbReference>
<keyword evidence="1" id="KW-0732">Signal</keyword>
<dbReference type="InterPro" id="IPR034660">
    <property type="entry name" value="DinB/YfiT-like"/>
</dbReference>
<dbReference type="AlphaFoldDB" id="A0A5B9MK66"/>
<reference evidence="3 4" key="1">
    <citation type="submission" date="2019-02" db="EMBL/GenBank/DDBJ databases">
        <title>Planctomycetal bacteria perform biofilm scaping via a novel small molecule.</title>
        <authorList>
            <person name="Jeske O."/>
            <person name="Boedeker C."/>
            <person name="Wiegand S."/>
            <person name="Breitling P."/>
            <person name="Kallscheuer N."/>
            <person name="Jogler M."/>
            <person name="Rohde M."/>
            <person name="Petersen J."/>
            <person name="Medema M.H."/>
            <person name="Surup F."/>
            <person name="Jogler C."/>
        </authorList>
    </citation>
    <scope>NUCLEOTIDE SEQUENCE [LARGE SCALE GENOMIC DNA]</scope>
    <source>
        <strain evidence="3 4">Mal15</strain>
    </source>
</reference>
<evidence type="ECO:0000313" key="4">
    <source>
        <dbReference type="Proteomes" id="UP000321353"/>
    </source>
</evidence>
<feature type="signal peptide" evidence="1">
    <location>
        <begin position="1"/>
        <end position="33"/>
    </location>
</feature>
<dbReference type="EMBL" id="CP036264">
    <property type="protein sequence ID" value="QEG00850.1"/>
    <property type="molecule type" value="Genomic_DNA"/>
</dbReference>